<feature type="region of interest" description="Disordered" evidence="1">
    <location>
        <begin position="1"/>
        <end position="32"/>
    </location>
</feature>
<gene>
    <name evidence="2" type="ORF">GPUH_LOCUS14655</name>
</gene>
<evidence type="ECO:0000313" key="3">
    <source>
        <dbReference type="Proteomes" id="UP000271098"/>
    </source>
</evidence>
<feature type="compositionally biased region" description="Low complexity" evidence="1">
    <location>
        <begin position="23"/>
        <end position="32"/>
    </location>
</feature>
<feature type="compositionally biased region" description="Basic and acidic residues" evidence="1">
    <location>
        <begin position="12"/>
        <end position="22"/>
    </location>
</feature>
<proteinExistence type="predicted"/>
<sequence>MKTTNKPCMLNMKEKANVKKDNLSSASNSSLPSRLTKLRSLALETRDALDRIDNSLTARHLGLPSDRHSLATSSASSRSRLASSLDAPQLQPAQQLTPVG</sequence>
<feature type="region of interest" description="Disordered" evidence="1">
    <location>
        <begin position="66"/>
        <end position="100"/>
    </location>
</feature>
<dbReference type="Proteomes" id="UP000271098">
    <property type="component" value="Unassembled WGS sequence"/>
</dbReference>
<dbReference type="WBParaSite" id="GPUH_0001467401-mRNA-1">
    <property type="protein sequence ID" value="GPUH_0001467401-mRNA-1"/>
    <property type="gene ID" value="GPUH_0001467401"/>
</dbReference>
<protein>
    <submittedName>
        <fullName evidence="4">Kazrin</fullName>
    </submittedName>
</protein>
<evidence type="ECO:0000313" key="4">
    <source>
        <dbReference type="WBParaSite" id="GPUH_0001467401-mRNA-1"/>
    </source>
</evidence>
<evidence type="ECO:0000313" key="2">
    <source>
        <dbReference type="EMBL" id="VDN24543.1"/>
    </source>
</evidence>
<accession>A0A183E114</accession>
<reference evidence="4" key="1">
    <citation type="submission" date="2016-06" db="UniProtKB">
        <authorList>
            <consortium name="WormBaseParasite"/>
        </authorList>
    </citation>
    <scope>IDENTIFICATION</scope>
</reference>
<name>A0A183E114_9BILA</name>
<feature type="compositionally biased region" description="Low complexity" evidence="1">
    <location>
        <begin position="70"/>
        <end position="100"/>
    </location>
</feature>
<dbReference type="EMBL" id="UYRT01081510">
    <property type="protein sequence ID" value="VDN24543.1"/>
    <property type="molecule type" value="Genomic_DNA"/>
</dbReference>
<dbReference type="AlphaFoldDB" id="A0A183E114"/>
<keyword evidence="3" id="KW-1185">Reference proteome</keyword>
<organism evidence="4">
    <name type="scientific">Gongylonema pulchrum</name>
    <dbReference type="NCBI Taxonomy" id="637853"/>
    <lineage>
        <taxon>Eukaryota</taxon>
        <taxon>Metazoa</taxon>
        <taxon>Ecdysozoa</taxon>
        <taxon>Nematoda</taxon>
        <taxon>Chromadorea</taxon>
        <taxon>Rhabditida</taxon>
        <taxon>Spirurina</taxon>
        <taxon>Spiruromorpha</taxon>
        <taxon>Spiruroidea</taxon>
        <taxon>Gongylonematidae</taxon>
        <taxon>Gongylonema</taxon>
    </lineage>
</organism>
<evidence type="ECO:0000256" key="1">
    <source>
        <dbReference type="SAM" id="MobiDB-lite"/>
    </source>
</evidence>
<reference evidence="2 3" key="2">
    <citation type="submission" date="2018-11" db="EMBL/GenBank/DDBJ databases">
        <authorList>
            <consortium name="Pathogen Informatics"/>
        </authorList>
    </citation>
    <scope>NUCLEOTIDE SEQUENCE [LARGE SCALE GENOMIC DNA]</scope>
</reference>